<dbReference type="AlphaFoldDB" id="B4D0X8"/>
<dbReference type="InterPro" id="IPR006315">
    <property type="entry name" value="OM_autotransptr_brl_dom"/>
</dbReference>
<evidence type="ECO:0000256" key="2">
    <source>
        <dbReference type="SAM" id="SignalP"/>
    </source>
</evidence>
<gene>
    <name evidence="4" type="ORF">CfE428DRAFT_2579</name>
</gene>
<reference evidence="4 5" key="1">
    <citation type="journal article" date="2011" name="J. Bacteriol.">
        <title>Genome sequence of Chthoniobacter flavus Ellin428, an aerobic heterotrophic soil bacterium.</title>
        <authorList>
            <person name="Kant R."/>
            <person name="van Passel M.W."/>
            <person name="Palva A."/>
            <person name="Lucas S."/>
            <person name="Lapidus A."/>
            <person name="Glavina Del Rio T."/>
            <person name="Dalin E."/>
            <person name="Tice H."/>
            <person name="Bruce D."/>
            <person name="Goodwin L."/>
            <person name="Pitluck S."/>
            <person name="Larimer F.W."/>
            <person name="Land M.L."/>
            <person name="Hauser L."/>
            <person name="Sangwan P."/>
            <person name="de Vos W.M."/>
            <person name="Janssen P.H."/>
            <person name="Smidt H."/>
        </authorList>
    </citation>
    <scope>NUCLEOTIDE SEQUENCE [LARGE SCALE GENOMIC DNA]</scope>
    <source>
        <strain evidence="4 5">Ellin428</strain>
    </source>
</reference>
<dbReference type="NCBIfam" id="TIGR01414">
    <property type="entry name" value="autotrans_barl"/>
    <property type="match status" value="1"/>
</dbReference>
<dbReference type="RefSeq" id="WP_006979904.1">
    <property type="nucleotide sequence ID" value="NZ_ABVL01000006.1"/>
</dbReference>
<dbReference type="STRING" id="497964.CfE428DRAFT_2579"/>
<dbReference type="PROSITE" id="PS51208">
    <property type="entry name" value="AUTOTRANSPORTER"/>
    <property type="match status" value="1"/>
</dbReference>
<feature type="domain" description="Autotransporter" evidence="3">
    <location>
        <begin position="586"/>
        <end position="888"/>
    </location>
</feature>
<dbReference type="eggNOG" id="COG4625">
    <property type="taxonomic scope" value="Bacteria"/>
</dbReference>
<dbReference type="eggNOG" id="COG3210">
    <property type="taxonomic scope" value="Bacteria"/>
</dbReference>
<dbReference type="Pfam" id="PF03797">
    <property type="entry name" value="Autotransporter"/>
    <property type="match status" value="1"/>
</dbReference>
<dbReference type="SMART" id="SM00869">
    <property type="entry name" value="Autotransporter"/>
    <property type="match status" value="1"/>
</dbReference>
<dbReference type="FunCoup" id="B4D0X8">
    <property type="interactions" value="2"/>
</dbReference>
<evidence type="ECO:0000259" key="3">
    <source>
        <dbReference type="PROSITE" id="PS51208"/>
    </source>
</evidence>
<dbReference type="InParanoid" id="B4D0X8"/>
<dbReference type="Gene3D" id="2.40.128.130">
    <property type="entry name" value="Autotransporter beta-domain"/>
    <property type="match status" value="2"/>
</dbReference>
<dbReference type="InterPro" id="IPR013425">
    <property type="entry name" value="Autotrns_rpt"/>
</dbReference>
<feature type="chain" id="PRO_5002800316" evidence="2">
    <location>
        <begin position="31"/>
        <end position="888"/>
    </location>
</feature>
<name>B4D0X8_9BACT</name>
<dbReference type="InterPro" id="IPR011050">
    <property type="entry name" value="Pectin_lyase_fold/virulence"/>
</dbReference>
<evidence type="ECO:0000256" key="1">
    <source>
        <dbReference type="ARBA" id="ARBA00022729"/>
    </source>
</evidence>
<dbReference type="InterPro" id="IPR036709">
    <property type="entry name" value="Autotransporte_beta_dom_sf"/>
</dbReference>
<feature type="signal peptide" evidence="2">
    <location>
        <begin position="1"/>
        <end position="30"/>
    </location>
</feature>
<evidence type="ECO:0000313" key="4">
    <source>
        <dbReference type="EMBL" id="EDY19990.1"/>
    </source>
</evidence>
<accession>B4D0X8</accession>
<dbReference type="SUPFAM" id="SSF103515">
    <property type="entry name" value="Autotransporter"/>
    <property type="match status" value="1"/>
</dbReference>
<sequence precursor="true">MTDKTRVRKVIQPLVGSIAALLLGSVVTHAVVPAATTATWLSNPADGNWTNSANWSPGAPASSPSTTTIFNNSTITNITLPTFSFTEVGSMVFNPNGDSFTFNVNNAGFAIAGDGILNNSGKTQNFIIGSNADLEFWNSATAGSKTTFTVMGAADGGEGIGGRLIFQDSSSAGAATIIAMGGPAPTFFFSPAPTTGGGVFFQGDSQGGQAAVKLYGNGFLDISEHNPGSVTIGSLEGNGIVFLGSNNLTVGSNNRDTVFSGSIQDGGEGSIFGPPAPVFSLSGTGGSFTKIGTGTLTLTGINTYTGNTIINGGALIVDGSIASPFTYVNPGGLLGGHGIIGGSVINSGLVSPGNSPGTLTINGNYTQNSNGGLLIQVASRSVYDRLVVGGTASLGGMLFVVPTDPPKLKVGQKFEFLTAAGGVGGTFGDVITETNTLLRFKAIYGSNEVTLKSFVAPFTGLSGLTPNQQSVANALDDLVDHGGGHKLINFLATQPVGNLPGDFDKLAAEEFTSIFAIGTSFDSVQSLNLLEHFDNLHSGTGGFSAGGLALNGFNVNYNGPIQIRSGVAGPNGDDGKGSKEVQQVIPAENRWGAFLTGTGQWVGVSDDANAKGYDIATGGFTLGLDYKVTPNIAVGVMAGYVGTGVDAADGGRVFVNGGKLGLYATWFQNRQPAAPAPTGLSKDSSKEAPAAPVEVDPGFYADVAVVGGYSSYDTRRAGLNGTARGDTDGGDLNVLFGTGYDFKRGNFTFGPTASFNYTYVGVGSFTESGSLAPLAIGSQSQESIRTAFGMKASYDWHVGGLLIKPELRAAWQHEYGDSTYALNSSFADGNAGNFTVWGPRIGRDSFLLGAGFAIQLSERCSTYFYYDGELGRTRYDSHAVTGGVRVAF</sequence>
<dbReference type="InterPro" id="IPR005546">
    <property type="entry name" value="Autotransporte_beta"/>
</dbReference>
<dbReference type="EMBL" id="ABVL01000006">
    <property type="protein sequence ID" value="EDY19990.1"/>
    <property type="molecule type" value="Genomic_DNA"/>
</dbReference>
<dbReference type="Pfam" id="PF12951">
    <property type="entry name" value="PATR"/>
    <property type="match status" value="1"/>
</dbReference>
<dbReference type="NCBIfam" id="TIGR02601">
    <property type="entry name" value="autotrns_rpt"/>
    <property type="match status" value="1"/>
</dbReference>
<dbReference type="Proteomes" id="UP000005824">
    <property type="component" value="Unassembled WGS sequence"/>
</dbReference>
<keyword evidence="1 2" id="KW-0732">Signal</keyword>
<evidence type="ECO:0000313" key="5">
    <source>
        <dbReference type="Proteomes" id="UP000005824"/>
    </source>
</evidence>
<dbReference type="SUPFAM" id="SSF51126">
    <property type="entry name" value="Pectin lyase-like"/>
    <property type="match status" value="1"/>
</dbReference>
<protein>
    <submittedName>
        <fullName evidence="4">Outer membrane autotransporter barrel domain protein</fullName>
    </submittedName>
</protein>
<dbReference type="GO" id="GO:0019867">
    <property type="term" value="C:outer membrane"/>
    <property type="evidence" value="ECO:0007669"/>
    <property type="project" value="InterPro"/>
</dbReference>
<comment type="caution">
    <text evidence="4">The sequence shown here is derived from an EMBL/GenBank/DDBJ whole genome shotgun (WGS) entry which is preliminary data.</text>
</comment>
<keyword evidence="5" id="KW-1185">Reference proteome</keyword>
<proteinExistence type="predicted"/>
<organism evidence="4 5">
    <name type="scientific">Chthoniobacter flavus Ellin428</name>
    <dbReference type="NCBI Taxonomy" id="497964"/>
    <lineage>
        <taxon>Bacteria</taxon>
        <taxon>Pseudomonadati</taxon>
        <taxon>Verrucomicrobiota</taxon>
        <taxon>Spartobacteria</taxon>
        <taxon>Chthoniobacterales</taxon>
        <taxon>Chthoniobacteraceae</taxon>
        <taxon>Chthoniobacter</taxon>
    </lineage>
</organism>